<dbReference type="GO" id="GO:0004089">
    <property type="term" value="F:carbonate dehydratase activity"/>
    <property type="evidence" value="ECO:0007669"/>
    <property type="project" value="UniProtKB-UniRule"/>
</dbReference>
<evidence type="ECO:0000256" key="1">
    <source>
        <dbReference type="ARBA" id="ARBA00006217"/>
    </source>
</evidence>
<evidence type="ECO:0000256" key="7">
    <source>
        <dbReference type="PIRSR" id="PIRSR601765-1"/>
    </source>
</evidence>
<dbReference type="Gene3D" id="3.40.1050.10">
    <property type="entry name" value="Carbonic anhydrase"/>
    <property type="match status" value="1"/>
</dbReference>
<evidence type="ECO:0000256" key="4">
    <source>
        <dbReference type="ARBA" id="ARBA00022833"/>
    </source>
</evidence>
<dbReference type="InterPro" id="IPR001765">
    <property type="entry name" value="Carbonic_anhydrase"/>
</dbReference>
<evidence type="ECO:0000256" key="2">
    <source>
        <dbReference type="ARBA" id="ARBA00012925"/>
    </source>
</evidence>
<comment type="similarity">
    <text evidence="1 8">Belongs to the beta-class carbonic anhydrase family.</text>
</comment>
<dbReference type="GO" id="GO:0071244">
    <property type="term" value="P:cellular response to carbon dioxide"/>
    <property type="evidence" value="ECO:0007669"/>
    <property type="project" value="TreeGrafter"/>
</dbReference>
<evidence type="ECO:0000313" key="9">
    <source>
        <dbReference type="EMBL" id="KAG5647293.1"/>
    </source>
</evidence>
<feature type="binding site" evidence="7">
    <location>
        <position position="107"/>
    </location>
    <ligand>
        <name>Zn(2+)</name>
        <dbReference type="ChEBI" id="CHEBI:29105"/>
    </ligand>
</feature>
<dbReference type="PANTHER" id="PTHR11002:SF76">
    <property type="entry name" value="CARBONIC ANHYDRASE"/>
    <property type="match status" value="1"/>
</dbReference>
<sequence>MAQSQQHEPLISLLSANAQWAEDVERVEPGFFEESAKGQAPHTLWIGCADSRVPDNVITGARPGDIFVHRNIANQFFLEDDSALAVLKYAVDFLGVQHVVVVGHSECGGAAACLSAAQNPSFSEDGPVVTVPSLSPNDPLNRWLEPLTRLAASLHLSTTPKAEALPIVVEENVRRQVENLCKSATITNAWASSDEKKRKVWVHGWVYQLGTGRLRDLQVTRGPATTP</sequence>
<organism evidence="9 10">
    <name type="scientific">Asterophora parasitica</name>
    <dbReference type="NCBI Taxonomy" id="117018"/>
    <lineage>
        <taxon>Eukaryota</taxon>
        <taxon>Fungi</taxon>
        <taxon>Dikarya</taxon>
        <taxon>Basidiomycota</taxon>
        <taxon>Agaricomycotina</taxon>
        <taxon>Agaricomycetes</taxon>
        <taxon>Agaricomycetidae</taxon>
        <taxon>Agaricales</taxon>
        <taxon>Tricholomatineae</taxon>
        <taxon>Lyophyllaceae</taxon>
        <taxon>Asterophora</taxon>
    </lineage>
</organism>
<evidence type="ECO:0000256" key="6">
    <source>
        <dbReference type="ARBA" id="ARBA00048348"/>
    </source>
</evidence>
<evidence type="ECO:0000256" key="8">
    <source>
        <dbReference type="RuleBase" id="RU003956"/>
    </source>
</evidence>
<keyword evidence="10" id="KW-1185">Reference proteome</keyword>
<dbReference type="AlphaFoldDB" id="A0A9P7KE76"/>
<dbReference type="EC" id="4.2.1.1" evidence="2 8"/>
<comment type="cofactor">
    <cofactor evidence="7">
        <name>Zn(2+)</name>
        <dbReference type="ChEBI" id="CHEBI:29105"/>
    </cofactor>
    <text evidence="7">Binds 1 zinc ion per subunit.</text>
</comment>
<feature type="binding site" evidence="7">
    <location>
        <position position="104"/>
    </location>
    <ligand>
        <name>Zn(2+)</name>
        <dbReference type="ChEBI" id="CHEBI:29105"/>
    </ligand>
</feature>
<dbReference type="OrthoDB" id="10248475at2759"/>
<comment type="caution">
    <text evidence="9">The sequence shown here is derived from an EMBL/GenBank/DDBJ whole genome shotgun (WGS) entry which is preliminary data.</text>
</comment>
<gene>
    <name evidence="9" type="ORF">DXG03_000830</name>
</gene>
<dbReference type="PANTHER" id="PTHR11002">
    <property type="entry name" value="CARBONIC ANHYDRASE"/>
    <property type="match status" value="1"/>
</dbReference>
<comment type="function">
    <text evidence="8">Reversible hydration of carbon dioxide.</text>
</comment>
<feature type="binding site" evidence="7">
    <location>
        <position position="48"/>
    </location>
    <ligand>
        <name>Zn(2+)</name>
        <dbReference type="ChEBI" id="CHEBI:29105"/>
    </ligand>
</feature>
<reference evidence="9" key="2">
    <citation type="submission" date="2021-10" db="EMBL/GenBank/DDBJ databases">
        <title>Phylogenomics reveals ancestral predisposition of the termite-cultivated fungus Termitomyces towards a domesticated lifestyle.</title>
        <authorList>
            <person name="Auxier B."/>
            <person name="Grum-Grzhimaylo A."/>
            <person name="Cardenas M.E."/>
            <person name="Lodge J.D."/>
            <person name="Laessoe T."/>
            <person name="Pedersen O."/>
            <person name="Smith M.E."/>
            <person name="Kuyper T.W."/>
            <person name="Franco-Molano E.A."/>
            <person name="Baroni T.J."/>
            <person name="Aanen D.K."/>
        </authorList>
    </citation>
    <scope>NUCLEOTIDE SEQUENCE</scope>
    <source>
        <strain evidence="9">AP01</strain>
        <tissue evidence="9">Mycelium</tissue>
    </source>
</reference>
<evidence type="ECO:0000313" key="10">
    <source>
        <dbReference type="Proteomes" id="UP000775547"/>
    </source>
</evidence>
<feature type="binding site" evidence="7">
    <location>
        <position position="50"/>
    </location>
    <ligand>
        <name>Zn(2+)</name>
        <dbReference type="ChEBI" id="CHEBI:29105"/>
    </ligand>
</feature>
<dbReference type="EMBL" id="JABCKV010000011">
    <property type="protein sequence ID" value="KAG5647293.1"/>
    <property type="molecule type" value="Genomic_DNA"/>
</dbReference>
<reference evidence="9" key="1">
    <citation type="submission" date="2020-07" db="EMBL/GenBank/DDBJ databases">
        <authorList>
            <person name="Nieuwenhuis M."/>
            <person name="Van De Peppel L.J.J."/>
        </authorList>
    </citation>
    <scope>NUCLEOTIDE SEQUENCE</scope>
    <source>
        <strain evidence="9">AP01</strain>
        <tissue evidence="9">Mycelium</tissue>
    </source>
</reference>
<evidence type="ECO:0000256" key="3">
    <source>
        <dbReference type="ARBA" id="ARBA00022723"/>
    </source>
</evidence>
<dbReference type="GO" id="GO:0008270">
    <property type="term" value="F:zinc ion binding"/>
    <property type="evidence" value="ECO:0007669"/>
    <property type="project" value="UniProtKB-UniRule"/>
</dbReference>
<dbReference type="SMART" id="SM00947">
    <property type="entry name" value="Pro_CA"/>
    <property type="match status" value="1"/>
</dbReference>
<accession>A0A9P7KE76</accession>
<comment type="catalytic activity">
    <reaction evidence="6 8">
        <text>hydrogencarbonate + H(+) = CO2 + H2O</text>
        <dbReference type="Rhea" id="RHEA:10748"/>
        <dbReference type="ChEBI" id="CHEBI:15377"/>
        <dbReference type="ChEBI" id="CHEBI:15378"/>
        <dbReference type="ChEBI" id="CHEBI:16526"/>
        <dbReference type="ChEBI" id="CHEBI:17544"/>
        <dbReference type="EC" id="4.2.1.1"/>
    </reaction>
</comment>
<dbReference type="Proteomes" id="UP000775547">
    <property type="component" value="Unassembled WGS sequence"/>
</dbReference>
<keyword evidence="4 7" id="KW-0862">Zinc</keyword>
<evidence type="ECO:0000256" key="5">
    <source>
        <dbReference type="ARBA" id="ARBA00023239"/>
    </source>
</evidence>
<dbReference type="Pfam" id="PF00484">
    <property type="entry name" value="Pro_CA"/>
    <property type="match status" value="1"/>
</dbReference>
<name>A0A9P7KE76_9AGAR</name>
<dbReference type="InterPro" id="IPR036874">
    <property type="entry name" value="Carbonic_anhydrase_sf"/>
</dbReference>
<proteinExistence type="inferred from homology"/>
<keyword evidence="3 7" id="KW-0479">Metal-binding</keyword>
<keyword evidence="5 8" id="KW-0456">Lyase</keyword>
<dbReference type="SUPFAM" id="SSF53056">
    <property type="entry name" value="beta-carbonic anhydrase, cab"/>
    <property type="match status" value="1"/>
</dbReference>
<dbReference type="GO" id="GO:0034599">
    <property type="term" value="P:cellular response to oxidative stress"/>
    <property type="evidence" value="ECO:0007669"/>
    <property type="project" value="TreeGrafter"/>
</dbReference>
<protein>
    <recommendedName>
        <fullName evidence="2 8">Carbonic anhydrase</fullName>
        <ecNumber evidence="2 8">4.2.1.1</ecNumber>
    </recommendedName>
    <alternativeName>
        <fullName evidence="8">Carbonate dehydratase</fullName>
    </alternativeName>
</protein>